<gene>
    <name evidence="1" type="ORF">Poly30_51510</name>
</gene>
<reference evidence="1 2" key="1">
    <citation type="submission" date="2019-02" db="EMBL/GenBank/DDBJ databases">
        <title>Deep-cultivation of Planctomycetes and their phenomic and genomic characterization uncovers novel biology.</title>
        <authorList>
            <person name="Wiegand S."/>
            <person name="Jogler M."/>
            <person name="Boedeker C."/>
            <person name="Pinto D."/>
            <person name="Vollmers J."/>
            <person name="Rivas-Marin E."/>
            <person name="Kohn T."/>
            <person name="Peeters S.H."/>
            <person name="Heuer A."/>
            <person name="Rast P."/>
            <person name="Oberbeckmann S."/>
            <person name="Bunk B."/>
            <person name="Jeske O."/>
            <person name="Meyerdierks A."/>
            <person name="Storesund J.E."/>
            <person name="Kallscheuer N."/>
            <person name="Luecker S."/>
            <person name="Lage O.M."/>
            <person name="Pohl T."/>
            <person name="Merkel B.J."/>
            <person name="Hornburger P."/>
            <person name="Mueller R.-W."/>
            <person name="Bruemmer F."/>
            <person name="Labrenz M."/>
            <person name="Spormann A.M."/>
            <person name="Op den Camp H."/>
            <person name="Overmann J."/>
            <person name="Amann R."/>
            <person name="Jetten M.S.M."/>
            <person name="Mascher T."/>
            <person name="Medema M.H."/>
            <person name="Devos D.P."/>
            <person name="Kaster A.-K."/>
            <person name="Ovreas L."/>
            <person name="Rohde M."/>
            <person name="Galperin M.Y."/>
            <person name="Jogler C."/>
        </authorList>
    </citation>
    <scope>NUCLEOTIDE SEQUENCE [LARGE SCALE GENOMIC DNA]</scope>
    <source>
        <strain evidence="1 2">Poly30</strain>
    </source>
</reference>
<dbReference type="AlphaFoldDB" id="A0A518EZT3"/>
<evidence type="ECO:0000313" key="1">
    <source>
        <dbReference type="EMBL" id="QDV09593.1"/>
    </source>
</evidence>
<accession>A0A518EZT3</accession>
<dbReference type="Proteomes" id="UP000320390">
    <property type="component" value="Chromosome"/>
</dbReference>
<name>A0A518EZT3_9BACT</name>
<proteinExistence type="predicted"/>
<dbReference type="SUPFAM" id="SSF51197">
    <property type="entry name" value="Clavaminate synthase-like"/>
    <property type="match status" value="1"/>
</dbReference>
<sequence>MSHAERFEDHLFTELQFDERRLGSLRRLYRQMDRECLGAGFSFHEAPGLHANMTWHYASSPRTLEAFRQCLTRSRLGESLTIVHGDSQLLAACFVVVQGDTPTLDFHMDYGEPEIPPGVTGTMLTPLLAFDESFGHLDCREGLEEFEYRYHVGDAILFDGKFEHRSQASHSAGPATRILVSWSIATDDIRYRFAIGRIIDSQTK</sequence>
<organism evidence="1 2">
    <name type="scientific">Saltatorellus ferox</name>
    <dbReference type="NCBI Taxonomy" id="2528018"/>
    <lineage>
        <taxon>Bacteria</taxon>
        <taxon>Pseudomonadati</taxon>
        <taxon>Planctomycetota</taxon>
        <taxon>Planctomycetia</taxon>
        <taxon>Planctomycetia incertae sedis</taxon>
        <taxon>Saltatorellus</taxon>
    </lineage>
</organism>
<evidence type="ECO:0000313" key="2">
    <source>
        <dbReference type="Proteomes" id="UP000320390"/>
    </source>
</evidence>
<dbReference type="EMBL" id="CP036434">
    <property type="protein sequence ID" value="QDV09593.1"/>
    <property type="molecule type" value="Genomic_DNA"/>
</dbReference>
<keyword evidence="2" id="KW-1185">Reference proteome</keyword>
<protein>
    <submittedName>
        <fullName evidence="1">Uncharacterized protein</fullName>
    </submittedName>
</protein>
<dbReference type="RefSeq" id="WP_145204224.1">
    <property type="nucleotide sequence ID" value="NZ_CP036434.1"/>
</dbReference>